<dbReference type="Proteomes" id="UP000051562">
    <property type="component" value="Unassembled WGS sequence"/>
</dbReference>
<dbReference type="PANTHER" id="PTHR30461:SF2">
    <property type="entry name" value="SERINE RECOMBINASE PINE-RELATED"/>
    <property type="match status" value="1"/>
</dbReference>
<comment type="caution">
    <text evidence="7">The sequence shown here is derived from an EMBL/GenBank/DDBJ whole genome shotgun (WGS) entry which is preliminary data.</text>
</comment>
<dbReference type="Pfam" id="PF02796">
    <property type="entry name" value="HTH_7"/>
    <property type="match status" value="1"/>
</dbReference>
<dbReference type="FunFam" id="3.40.50.1390:FF:000001">
    <property type="entry name" value="DNA recombinase"/>
    <property type="match status" value="1"/>
</dbReference>
<feature type="domain" description="Resolvase/invertase-type recombinase catalytic" evidence="6">
    <location>
        <begin position="1"/>
        <end position="134"/>
    </location>
</feature>
<dbReference type="AlphaFoldDB" id="A0A0Q3KXN5"/>
<dbReference type="InterPro" id="IPR036162">
    <property type="entry name" value="Resolvase-like_N_sf"/>
</dbReference>
<evidence type="ECO:0000313" key="8">
    <source>
        <dbReference type="Proteomes" id="UP000051562"/>
    </source>
</evidence>
<organism evidence="7 8">
    <name type="scientific">Bosea thiooxidans</name>
    <dbReference type="NCBI Taxonomy" id="53254"/>
    <lineage>
        <taxon>Bacteria</taxon>
        <taxon>Pseudomonadati</taxon>
        <taxon>Pseudomonadota</taxon>
        <taxon>Alphaproteobacteria</taxon>
        <taxon>Hyphomicrobiales</taxon>
        <taxon>Boseaceae</taxon>
        <taxon>Bosea</taxon>
    </lineage>
</organism>
<dbReference type="GO" id="GO:0000150">
    <property type="term" value="F:DNA strand exchange activity"/>
    <property type="evidence" value="ECO:0007669"/>
    <property type="project" value="UniProtKB-KW"/>
</dbReference>
<keyword evidence="8" id="KW-1185">Reference proteome</keyword>
<dbReference type="InterPro" id="IPR006120">
    <property type="entry name" value="Resolvase_HTH_dom"/>
</dbReference>
<dbReference type="RefSeq" id="WP_055729673.1">
    <property type="nucleotide sequence ID" value="NZ_LMAR01000053.1"/>
</dbReference>
<dbReference type="InterPro" id="IPR006119">
    <property type="entry name" value="Resolv_N"/>
</dbReference>
<dbReference type="EMBL" id="LMAR01000053">
    <property type="protein sequence ID" value="KQK29092.1"/>
    <property type="molecule type" value="Genomic_DNA"/>
</dbReference>
<keyword evidence="5" id="KW-0233">DNA recombination</keyword>
<sequence length="188" mass="20258">MKLGLARVSTDGQGHSLQLDALKAAGCEKVFVETISGTKAERPELRKLLDHARSGDVIVVYSLSRLARSIRHLLELAEELRAREIGLRSLTEAIDTTTPAGRFVFTILGALGQMEVELLRERTQAGLRAARARGRVGGRPRALDTVKLTVVKTLLGEGTLTVAEIADHVQVAPSTIYRALKGGRSALA</sequence>
<name>A0A0Q3KXN5_9HYPH</name>
<keyword evidence="3" id="KW-0230">DNA invertase</keyword>
<keyword evidence="2" id="KW-0229">DNA integration</keyword>
<evidence type="ECO:0000256" key="2">
    <source>
        <dbReference type="ARBA" id="ARBA00022908"/>
    </source>
</evidence>
<evidence type="ECO:0000313" key="7">
    <source>
        <dbReference type="EMBL" id="KQK29092.1"/>
    </source>
</evidence>
<dbReference type="GO" id="GO:0015074">
    <property type="term" value="P:DNA integration"/>
    <property type="evidence" value="ECO:0007669"/>
    <property type="project" value="UniProtKB-KW"/>
</dbReference>
<evidence type="ECO:0000256" key="5">
    <source>
        <dbReference type="ARBA" id="ARBA00023172"/>
    </source>
</evidence>
<proteinExistence type="inferred from homology"/>
<dbReference type="SMART" id="SM00857">
    <property type="entry name" value="Resolvase"/>
    <property type="match status" value="1"/>
</dbReference>
<dbReference type="SUPFAM" id="SSF53041">
    <property type="entry name" value="Resolvase-like"/>
    <property type="match status" value="1"/>
</dbReference>
<evidence type="ECO:0000256" key="3">
    <source>
        <dbReference type="ARBA" id="ARBA00023100"/>
    </source>
</evidence>
<dbReference type="PROSITE" id="PS51736">
    <property type="entry name" value="RECOMBINASES_3"/>
    <property type="match status" value="1"/>
</dbReference>
<comment type="similarity">
    <text evidence="1">Belongs to the site-specific recombinase resolvase family.</text>
</comment>
<dbReference type="InterPro" id="IPR050639">
    <property type="entry name" value="SSR_resolvase"/>
</dbReference>
<protein>
    <submittedName>
        <fullName evidence="7">Recombinase</fullName>
    </submittedName>
</protein>
<dbReference type="Gene3D" id="3.40.50.1390">
    <property type="entry name" value="Resolvase, N-terminal catalytic domain"/>
    <property type="match status" value="1"/>
</dbReference>
<dbReference type="Pfam" id="PF00239">
    <property type="entry name" value="Resolvase"/>
    <property type="match status" value="1"/>
</dbReference>
<evidence type="ECO:0000259" key="6">
    <source>
        <dbReference type="PROSITE" id="PS51736"/>
    </source>
</evidence>
<dbReference type="CDD" id="cd03768">
    <property type="entry name" value="SR_ResInv"/>
    <property type="match status" value="1"/>
</dbReference>
<evidence type="ECO:0000256" key="4">
    <source>
        <dbReference type="ARBA" id="ARBA00023125"/>
    </source>
</evidence>
<reference evidence="7 8" key="1">
    <citation type="submission" date="2015-10" db="EMBL/GenBank/DDBJ databases">
        <title>Draft genome of Bosea thiooxidans.</title>
        <authorList>
            <person name="Wang X."/>
        </authorList>
    </citation>
    <scope>NUCLEOTIDE SEQUENCE [LARGE SCALE GENOMIC DNA]</scope>
    <source>
        <strain evidence="7 8">CGMCC 9174</strain>
    </source>
</reference>
<evidence type="ECO:0000256" key="1">
    <source>
        <dbReference type="ARBA" id="ARBA00009913"/>
    </source>
</evidence>
<accession>A0A0Q3KXN5</accession>
<dbReference type="Gene3D" id="1.10.10.60">
    <property type="entry name" value="Homeodomain-like"/>
    <property type="match status" value="1"/>
</dbReference>
<gene>
    <name evidence="7" type="ORF">ARD30_19960</name>
</gene>
<dbReference type="PANTHER" id="PTHR30461">
    <property type="entry name" value="DNA-INVERTASE FROM LAMBDOID PROPHAGE"/>
    <property type="match status" value="1"/>
</dbReference>
<dbReference type="GO" id="GO:0003677">
    <property type="term" value="F:DNA binding"/>
    <property type="evidence" value="ECO:0007669"/>
    <property type="project" value="UniProtKB-KW"/>
</dbReference>
<keyword evidence="4" id="KW-0238">DNA-binding</keyword>